<protein>
    <submittedName>
        <fullName evidence="1">Protein CBG25693</fullName>
    </submittedName>
</protein>
<dbReference type="KEGG" id="cbr:CBG_25693"/>
<evidence type="ECO:0000313" key="2">
    <source>
        <dbReference type="Proteomes" id="UP000008549"/>
    </source>
</evidence>
<sequence length="278" mass="31765">MRKKNHNFMNKIKEMPIVEEVVEKLDPILNFDDDDMLDKLNPLDKFSDKLKDWKNKLKPKLPPGLQKLWDDVKRGEDLMKKAEGLLGFSLPGGLNGFLNDPYGSNEPYGPKELYGINGKYGPDGFFGPNSQIGPYGPKENTPFGSKGTHGLNGIFGPSKIKCQETIQEVYGKFKEKFVDLLKDNIPVKLKDLFGGKLDKLKKTLNKAKDLFKAIDDAVEKIQELPKSDPEKKAKELFRKTRKVKREKLNLTRELMFPQRTGQLPHLPQLELLKELRCL</sequence>
<dbReference type="CTD" id="68917175"/>
<dbReference type="EMBL" id="HE601475">
    <property type="protein sequence ID" value="CAS00479.1"/>
    <property type="molecule type" value="Genomic_DNA"/>
</dbReference>
<dbReference type="GeneID" id="68917175"/>
<reference evidence="1 2" key="1">
    <citation type="journal article" date="2003" name="PLoS Biol.">
        <title>The genome sequence of Caenorhabditis briggsae: a platform for comparative genomics.</title>
        <authorList>
            <person name="Stein L.D."/>
            <person name="Bao Z."/>
            <person name="Blasiar D."/>
            <person name="Blumenthal T."/>
            <person name="Brent M.R."/>
            <person name="Chen N."/>
            <person name="Chinwalla A."/>
            <person name="Clarke L."/>
            <person name="Clee C."/>
            <person name="Coghlan A."/>
            <person name="Coulson A."/>
            <person name="D'Eustachio P."/>
            <person name="Fitch D.H."/>
            <person name="Fulton L.A."/>
            <person name="Fulton R.E."/>
            <person name="Griffiths-Jones S."/>
            <person name="Harris T.W."/>
            <person name="Hillier L.W."/>
            <person name="Kamath R."/>
            <person name="Kuwabara P.E."/>
            <person name="Mardis E.R."/>
            <person name="Marra M.A."/>
            <person name="Miner T.L."/>
            <person name="Minx P."/>
            <person name="Mullikin J.C."/>
            <person name="Plumb R.W."/>
            <person name="Rogers J."/>
            <person name="Schein J.E."/>
            <person name="Sohrmann M."/>
            <person name="Spieth J."/>
            <person name="Stajich J.E."/>
            <person name="Wei C."/>
            <person name="Willey D."/>
            <person name="Wilson R.K."/>
            <person name="Durbin R."/>
            <person name="Waterston R.H."/>
        </authorList>
    </citation>
    <scope>NUCLEOTIDE SEQUENCE [LARGE SCALE GENOMIC DNA]</scope>
    <source>
        <strain evidence="1 2">AF16</strain>
    </source>
</reference>
<dbReference type="RefSeq" id="XP_045100038.1">
    <property type="nucleotide sequence ID" value="XM_045242885.1"/>
</dbReference>
<gene>
    <name evidence="1" type="ORF">CBG25693</name>
    <name evidence="1" type="ORF">CBG_25693</name>
</gene>
<dbReference type="eggNOG" id="ENOG502RY34">
    <property type="taxonomic scope" value="Eukaryota"/>
</dbReference>
<keyword evidence="2" id="KW-1185">Reference proteome</keyword>
<dbReference type="InParanoid" id="B6IKP9"/>
<dbReference type="HOGENOM" id="CLU_1001952_0_0_1"/>
<reference evidence="1 2" key="2">
    <citation type="journal article" date="2011" name="PLoS Genet.">
        <title>Caenorhabditis briggsae recombinant inbred line genotypes reveal inter-strain incompatibility and the evolution of recombination.</title>
        <authorList>
            <person name="Ross J.A."/>
            <person name="Koboldt D.C."/>
            <person name="Staisch J.E."/>
            <person name="Chamberlin H.M."/>
            <person name="Gupta B.P."/>
            <person name="Miller R.D."/>
            <person name="Baird S.E."/>
            <person name="Haag E.S."/>
        </authorList>
    </citation>
    <scope>NUCLEOTIDE SEQUENCE [LARGE SCALE GENOMIC DNA]</scope>
    <source>
        <strain evidence="1 2">AF16</strain>
    </source>
</reference>
<dbReference type="AlphaFoldDB" id="B6IKP9"/>
<proteinExistence type="predicted"/>
<dbReference type="Proteomes" id="UP000008549">
    <property type="component" value="Unassembled WGS sequence"/>
</dbReference>
<name>B6IKP9_CAEBR</name>
<organism evidence="1 2">
    <name type="scientific">Caenorhabditis briggsae</name>
    <dbReference type="NCBI Taxonomy" id="6238"/>
    <lineage>
        <taxon>Eukaryota</taxon>
        <taxon>Metazoa</taxon>
        <taxon>Ecdysozoa</taxon>
        <taxon>Nematoda</taxon>
        <taxon>Chromadorea</taxon>
        <taxon>Rhabditida</taxon>
        <taxon>Rhabditina</taxon>
        <taxon>Rhabditomorpha</taxon>
        <taxon>Rhabditoidea</taxon>
        <taxon>Rhabditidae</taxon>
        <taxon>Peloderinae</taxon>
        <taxon>Caenorhabditis</taxon>
    </lineage>
</organism>
<evidence type="ECO:0000313" key="1">
    <source>
        <dbReference type="EMBL" id="CAS00479.1"/>
    </source>
</evidence>
<accession>B6IKP9</accession>